<dbReference type="InterPro" id="IPR001261">
    <property type="entry name" value="ArgE/DapE_CS"/>
</dbReference>
<dbReference type="EMBL" id="VCHQ01000035">
    <property type="protein sequence ID" value="TLV06183.1"/>
    <property type="molecule type" value="Genomic_DNA"/>
</dbReference>
<dbReference type="PROSITE" id="PS00759">
    <property type="entry name" value="ARGE_DAPE_CPG2_2"/>
    <property type="match status" value="1"/>
</dbReference>
<dbReference type="SUPFAM" id="SSF55031">
    <property type="entry name" value="Bacterial exopeptidase dimerisation domain"/>
    <property type="match status" value="1"/>
</dbReference>
<dbReference type="Gene3D" id="3.30.70.360">
    <property type="match status" value="1"/>
</dbReference>
<name>A0A5R9L9C4_9ENTR</name>
<keyword evidence="8" id="KW-1185">Reference proteome</keyword>
<dbReference type="CDD" id="cd08659">
    <property type="entry name" value="M20_ArgE_DapE-like"/>
    <property type="match status" value="1"/>
</dbReference>
<evidence type="ECO:0000256" key="3">
    <source>
        <dbReference type="ARBA" id="ARBA00022801"/>
    </source>
</evidence>
<dbReference type="AlphaFoldDB" id="A0A5R9L9C4"/>
<dbReference type="GO" id="GO:0046872">
    <property type="term" value="F:metal ion binding"/>
    <property type="evidence" value="ECO:0007669"/>
    <property type="project" value="UniProtKB-KW"/>
</dbReference>
<keyword evidence="2" id="KW-0479">Metal-binding</keyword>
<evidence type="ECO:0000313" key="7">
    <source>
        <dbReference type="EMBL" id="TLV06183.1"/>
    </source>
</evidence>
<feature type="domain" description="Peptidase M20 dimerisation" evidence="6">
    <location>
        <begin position="170"/>
        <end position="271"/>
    </location>
</feature>
<evidence type="ECO:0000313" key="8">
    <source>
        <dbReference type="Proteomes" id="UP000307430"/>
    </source>
</evidence>
<gene>
    <name evidence="7" type="ORF">FE839_22430</name>
</gene>
<dbReference type="Pfam" id="PF07687">
    <property type="entry name" value="M20_dimer"/>
    <property type="match status" value="1"/>
</dbReference>
<dbReference type="GO" id="GO:0016787">
    <property type="term" value="F:hydrolase activity"/>
    <property type="evidence" value="ECO:0007669"/>
    <property type="project" value="UniProtKB-KW"/>
</dbReference>
<dbReference type="PROSITE" id="PS00758">
    <property type="entry name" value="ARGE_DAPE_CPG2_1"/>
    <property type="match status" value="1"/>
</dbReference>
<evidence type="ECO:0000256" key="5">
    <source>
        <dbReference type="ARBA" id="ARBA00023285"/>
    </source>
</evidence>
<dbReference type="InterPro" id="IPR011650">
    <property type="entry name" value="Peptidase_M20_dimer"/>
</dbReference>
<dbReference type="PANTHER" id="PTHR43808">
    <property type="entry name" value="ACETYLORNITHINE DEACETYLASE"/>
    <property type="match status" value="1"/>
</dbReference>
<dbReference type="SUPFAM" id="SSF53187">
    <property type="entry name" value="Zn-dependent exopeptidases"/>
    <property type="match status" value="1"/>
</dbReference>
<comment type="caution">
    <text evidence="7">The sequence shown here is derived from an EMBL/GenBank/DDBJ whole genome shotgun (WGS) entry which is preliminary data.</text>
</comment>
<organism evidence="7 8">
    <name type="scientific">Klebsiella indica</name>
    <dbReference type="NCBI Taxonomy" id="2582917"/>
    <lineage>
        <taxon>Bacteria</taxon>
        <taxon>Pseudomonadati</taxon>
        <taxon>Pseudomonadota</taxon>
        <taxon>Gammaproteobacteria</taxon>
        <taxon>Enterobacterales</taxon>
        <taxon>Enterobacteriaceae</taxon>
        <taxon>Klebsiella/Raoultella group</taxon>
        <taxon>Klebsiella</taxon>
    </lineage>
</organism>
<evidence type="ECO:0000259" key="6">
    <source>
        <dbReference type="Pfam" id="PF07687"/>
    </source>
</evidence>
<evidence type="ECO:0000256" key="2">
    <source>
        <dbReference type="ARBA" id="ARBA00022723"/>
    </source>
</evidence>
<dbReference type="InterPro" id="IPR002933">
    <property type="entry name" value="Peptidase_M20"/>
</dbReference>
<comment type="cofactor">
    <cofactor evidence="1">
        <name>Zn(2+)</name>
        <dbReference type="ChEBI" id="CHEBI:29105"/>
    </cofactor>
</comment>
<evidence type="ECO:0000256" key="1">
    <source>
        <dbReference type="ARBA" id="ARBA00001947"/>
    </source>
</evidence>
<evidence type="ECO:0000256" key="4">
    <source>
        <dbReference type="ARBA" id="ARBA00022833"/>
    </source>
</evidence>
<reference evidence="7 8" key="1">
    <citation type="submission" date="2019-05" db="EMBL/GenBank/DDBJ databases">
        <title>Genome sequence of Klebsiella sp strain TOUT106.</title>
        <authorList>
            <person name="Rahi P."/>
            <person name="Chaudhari D."/>
        </authorList>
    </citation>
    <scope>NUCLEOTIDE SEQUENCE [LARGE SCALE GENOMIC DNA]</scope>
    <source>
        <strain evidence="7 8">TOUT106</strain>
    </source>
</reference>
<keyword evidence="4" id="KW-0862">Zinc</keyword>
<accession>A0A5R9L9C4</accession>
<sequence length="368" mass="39669">MNTPSLALARQLLSFDTINPPGHEAECMAFLADWLRERGFQVSLSTFGEGRCNLLARLPGQQNGLPLAFTGHLDTVPLGDASWTRDPFGEVDGDRLYGRGASDMKAAIAAFLCACVARLEEIRAGSGVVLLLTGGEETGCDGAQAMLSQGQLPDVGALIVGEPTANYPVIGHKGALWLRCRTRGKTAHGAMPELGINAIYRAADALQTIRHFSPGPPHPLMRQPTLNVGRISGGLNINSVPDSAAFDVDIRTAPNLRHADICTRLHQHLGEDVRLETLVDLPAVLSDTDTPWIRDLFRLCQPLHPQPLVPRIVPYFTDASLLLPALNTPPCIILGPGEPSMAHQTDEYCELDKLAAAEALYQQIIAAY</sequence>
<dbReference type="InterPro" id="IPR036264">
    <property type="entry name" value="Bact_exopeptidase_dim_dom"/>
</dbReference>
<dbReference type="Pfam" id="PF01546">
    <property type="entry name" value="Peptidase_M20"/>
    <property type="match status" value="1"/>
</dbReference>
<dbReference type="PANTHER" id="PTHR43808:SF32">
    <property type="entry name" value="ARGE_DAPE-RELATED DEACYLASE"/>
    <property type="match status" value="1"/>
</dbReference>
<dbReference type="Proteomes" id="UP000307430">
    <property type="component" value="Unassembled WGS sequence"/>
</dbReference>
<dbReference type="InterPro" id="IPR050072">
    <property type="entry name" value="Peptidase_M20A"/>
</dbReference>
<dbReference type="RefSeq" id="WP_138362973.1">
    <property type="nucleotide sequence ID" value="NZ_VCHQ01000035.1"/>
</dbReference>
<keyword evidence="3" id="KW-0378">Hydrolase</keyword>
<dbReference type="Gene3D" id="3.40.630.10">
    <property type="entry name" value="Zn peptidases"/>
    <property type="match status" value="1"/>
</dbReference>
<proteinExistence type="predicted"/>
<keyword evidence="5" id="KW-0170">Cobalt</keyword>
<protein>
    <submittedName>
        <fullName evidence="7">M20 family metallopeptidase</fullName>
    </submittedName>
</protein>